<dbReference type="InterPro" id="IPR006710">
    <property type="entry name" value="Glyco_hydro_43"/>
</dbReference>
<dbReference type="PANTHER" id="PTHR42812">
    <property type="entry name" value="BETA-XYLOSIDASE"/>
    <property type="match status" value="1"/>
</dbReference>
<dbReference type="Pfam" id="PF02018">
    <property type="entry name" value="CBM_4_9"/>
    <property type="match status" value="1"/>
</dbReference>
<evidence type="ECO:0000256" key="3">
    <source>
        <dbReference type="ARBA" id="ARBA00022801"/>
    </source>
</evidence>
<evidence type="ECO:0000259" key="7">
    <source>
        <dbReference type="PROSITE" id="PS51175"/>
    </source>
</evidence>
<dbReference type="InterPro" id="IPR013320">
    <property type="entry name" value="ConA-like_dom_sf"/>
</dbReference>
<dbReference type="SUPFAM" id="SSF49899">
    <property type="entry name" value="Concanavalin A-like lectins/glucanases"/>
    <property type="match status" value="1"/>
</dbReference>
<reference evidence="8" key="1">
    <citation type="submission" date="2022-05" db="EMBL/GenBank/DDBJ databases">
        <title>Novel bacterial taxa in a minimal lignocellulolytic consortium and its capacity to transform plastics disclosed by genome-resolved metagenomics.</title>
        <authorList>
            <person name="Rodriguez C.A.D."/>
            <person name="Diaz-Garcia L."/>
            <person name="Herrera K."/>
            <person name="Tarazona N.A."/>
            <person name="Sproer C."/>
            <person name="Overmann J."/>
            <person name="Jimenez D.J."/>
        </authorList>
    </citation>
    <scope>NUCLEOTIDE SEQUENCE</scope>
    <source>
        <strain evidence="8">MAG5</strain>
    </source>
</reference>
<proteinExistence type="inferred from homology"/>
<dbReference type="PANTHER" id="PTHR42812:SF12">
    <property type="entry name" value="BETA-XYLOSIDASE-RELATED"/>
    <property type="match status" value="1"/>
</dbReference>
<dbReference type="KEGG" id="plig:NAG76_14925"/>
<dbReference type="GO" id="GO:0030246">
    <property type="term" value="F:carbohydrate binding"/>
    <property type="evidence" value="ECO:0007669"/>
    <property type="project" value="InterPro"/>
</dbReference>
<dbReference type="Gene3D" id="2.60.120.260">
    <property type="entry name" value="Galactose-binding domain-like"/>
    <property type="match status" value="2"/>
</dbReference>
<keyword evidence="3" id="KW-0378">Hydrolase</keyword>
<name>A0A9J6ZBA7_9BACL</name>
<dbReference type="Pfam" id="PF04616">
    <property type="entry name" value="Glyco_hydro_43"/>
    <property type="match status" value="2"/>
</dbReference>
<dbReference type="SUPFAM" id="SSF75005">
    <property type="entry name" value="Arabinanase/levansucrase/invertase"/>
    <property type="match status" value="2"/>
</dbReference>
<dbReference type="GO" id="GO:0005975">
    <property type="term" value="P:carbohydrate metabolic process"/>
    <property type="evidence" value="ECO:0007669"/>
    <property type="project" value="InterPro"/>
</dbReference>
<feature type="active site" description="Proton acceptor" evidence="5">
    <location>
        <position position="56"/>
    </location>
</feature>
<feature type="domain" description="CBM6" evidence="7">
    <location>
        <begin position="1217"/>
        <end position="1348"/>
    </location>
</feature>
<dbReference type="SMART" id="SM00606">
    <property type="entry name" value="CBD_IV"/>
    <property type="match status" value="1"/>
</dbReference>
<feature type="site" description="Important for catalytic activity, responsible for pKa modulation of the active site Glu and correct orientation of both the proton donor and substrate" evidence="6">
    <location>
        <position position="166"/>
    </location>
</feature>
<comment type="similarity">
    <text evidence="1">Belongs to the glycosyl hydrolase 43 family.</text>
</comment>
<dbReference type="EMBL" id="CP097899">
    <property type="protein sequence ID" value="URN93129.1"/>
    <property type="molecule type" value="Genomic_DNA"/>
</dbReference>
<evidence type="ECO:0000313" key="8">
    <source>
        <dbReference type="EMBL" id="URN93129.1"/>
    </source>
</evidence>
<keyword evidence="4" id="KW-0326">Glycosidase</keyword>
<dbReference type="CDD" id="cd09003">
    <property type="entry name" value="GH43_XynD-like"/>
    <property type="match status" value="1"/>
</dbReference>
<dbReference type="InterPro" id="IPR003305">
    <property type="entry name" value="CenC_carb-bd"/>
</dbReference>
<protein>
    <submittedName>
        <fullName evidence="8">Family 43 glycosylhydrolase</fullName>
    </submittedName>
</protein>
<dbReference type="Pfam" id="PF17851">
    <property type="entry name" value="GH43_C2"/>
    <property type="match status" value="1"/>
</dbReference>
<evidence type="ECO:0000256" key="4">
    <source>
        <dbReference type="ARBA" id="ARBA00023295"/>
    </source>
</evidence>
<dbReference type="InterPro" id="IPR005084">
    <property type="entry name" value="CBM6"/>
</dbReference>
<evidence type="ECO:0000256" key="6">
    <source>
        <dbReference type="PIRSR" id="PIRSR606710-2"/>
    </source>
</evidence>
<evidence type="ECO:0000256" key="2">
    <source>
        <dbReference type="ARBA" id="ARBA00022729"/>
    </source>
</evidence>
<dbReference type="Proteomes" id="UP001056756">
    <property type="component" value="Chromosome"/>
</dbReference>
<evidence type="ECO:0000256" key="5">
    <source>
        <dbReference type="PIRSR" id="PIRSR606710-1"/>
    </source>
</evidence>
<dbReference type="InterPro" id="IPR008979">
    <property type="entry name" value="Galactose-bd-like_sf"/>
</dbReference>
<dbReference type="SUPFAM" id="SSF49785">
    <property type="entry name" value="Galactose-binding domain-like"/>
    <property type="match status" value="2"/>
</dbReference>
<sequence length="1349" mass="151459">MRVKSKKTYIILAIVLVCIAMLFVESIRLFDKRAEMMTEEGRITTNNPIMWADVPDPDVIRVGNDYYMVSTSMHMMPGSPIMQSTDLVNWEIIGYPYERLEDNVEHNLRNGMNIYGEGSWANSFKYHNGKFYVLTASLDSGKTYLFSTENPSGDWERTEFNEYLHDPALLFDDNDKAYIIYGIENFNIKELTSDYKAINQSGLNKQIVTSGQEGMEGAHAYKIDGKYYITAIWWEKGGIRQQYVYRSDNINGPYEGKLVLSDTTGYKNNGVAQGGLVDTPDGSWYAMLFQDHDAVGRVPVLVPVRWKDDWPVYGNEEGKVPLSLNTTASSNFVTELTKSDEFNQINQDFDLTDLLASEVPSSTQSMGVELVANGQFNSNIADWIGKDQAKIEVIIDPSSSDNNIAYVSNRTATYAGIEQNFTGKLNKGQRYKASFRIKFTEGPESKEFLLTAKKVNSGETSYEKLISGTVKKNEWTEISGTFSVSDDPEFIYLFVETPWVAKPEVERDMIDFYVDDISIKRGPVTAFEAAESMPNGSKLGLQWQWNHNPNNMKWSLTERQGFLRLTTDNVVSNILEARNTLTQRGQGPHSSGWTSIDASHMKDGDFAGLAAFQQEYGFVGVTQEAGVQYIVMVDKGIEIDRTPLIQKQVYFKIDFDFTTDKAQFFYSLNGSQWTIFGQELQMRYTLPHFMGYRFALFNFATENVGGYVDFDYFRFSPIATALKTTTVLSAYLKESHVELSKEKGSSYELSLLLDELPEEQTFQQLRTTIQFPDWLEVERIVANDHNVPDVEIFYEEVTGGITLQINTANETMRFYENVDFSKKLVTITFTLKKELVEMMNGEVKVDSMEIVNTAQQNEKIDVSGAVSKLSYAPPAQPVGKDILNGNPLVSHKFGADPYALVYKDRVYLYMTNDVFQYDESGNVKDNTYANINKLSVISSDDLVNWTDHGFVDAAGPDGAAKWATQSWAPAAVHKVIDGKDKFFIYFANNASNIGVLMSDSPTGPWIDPIGRPLITRETPGVEKVTWLFDPAVLVDDDGKSYIYFGGGITEGQEEMPNTARVMELGEDMISVVGEAQPIPAPFMFENSGINKVNDKYYYTYCSNFYGGVRPEGSPEAGQIAYMVSNSPMGPWTYQGVILKNPGHFFDVGGNNHHAIFEFNENWYIAYHAQTLSKAMGVPKGYRSTHLNQVSFNEDGTIQEIIADYEGVKQLKSLNPYVRVEAETIGWQAGVNTEQISDNAQGSFSNRVVTDIDNGDWIAVSNVDFGSIGASLFTAAVVNGNVASTIEIRLDSPDGKLIGELSIPATTGLDQYSELQTKIEGADGVHHLFLVFRGEDNSKLFNLDYWQFHE</sequence>
<dbReference type="CDD" id="cd09001">
    <property type="entry name" value="GH43_FsAxh1-like"/>
    <property type="match status" value="1"/>
</dbReference>
<dbReference type="Gene3D" id="2.115.10.20">
    <property type="entry name" value="Glycosyl hydrolase domain, family 43"/>
    <property type="match status" value="2"/>
</dbReference>
<dbReference type="InterPro" id="IPR051795">
    <property type="entry name" value="Glycosyl_Hydrlase_43"/>
</dbReference>
<dbReference type="PROSITE" id="PS51175">
    <property type="entry name" value="CBM6"/>
    <property type="match status" value="1"/>
</dbReference>
<evidence type="ECO:0000313" key="9">
    <source>
        <dbReference type="Proteomes" id="UP001056756"/>
    </source>
</evidence>
<accession>A0A9J6ZBA7</accession>
<dbReference type="InterPro" id="IPR006584">
    <property type="entry name" value="Cellulose-bd_IV"/>
</dbReference>
<dbReference type="Pfam" id="PF03422">
    <property type="entry name" value="CBM_6"/>
    <property type="match status" value="1"/>
</dbReference>
<dbReference type="CDD" id="cd04084">
    <property type="entry name" value="CBM6_xylanase-like"/>
    <property type="match status" value="1"/>
</dbReference>
<feature type="active site" description="Proton donor" evidence="5">
    <location>
        <position position="216"/>
    </location>
</feature>
<keyword evidence="2" id="KW-0732">Signal</keyword>
<organism evidence="8 9">
    <name type="scientific">Candidatus Pristimantibacillus lignocellulolyticus</name>
    <dbReference type="NCBI Taxonomy" id="2994561"/>
    <lineage>
        <taxon>Bacteria</taxon>
        <taxon>Bacillati</taxon>
        <taxon>Bacillota</taxon>
        <taxon>Bacilli</taxon>
        <taxon>Bacillales</taxon>
        <taxon>Paenibacillaceae</taxon>
        <taxon>Candidatus Pristimantibacillus</taxon>
    </lineage>
</organism>
<dbReference type="InterPro" id="IPR041542">
    <property type="entry name" value="GH43_C2"/>
</dbReference>
<dbReference type="InterPro" id="IPR023296">
    <property type="entry name" value="Glyco_hydro_beta-prop_sf"/>
</dbReference>
<evidence type="ECO:0000256" key="1">
    <source>
        <dbReference type="ARBA" id="ARBA00009865"/>
    </source>
</evidence>
<dbReference type="Gene3D" id="2.60.120.200">
    <property type="match status" value="1"/>
</dbReference>
<dbReference type="GO" id="GO:0004553">
    <property type="term" value="F:hydrolase activity, hydrolyzing O-glycosyl compounds"/>
    <property type="evidence" value="ECO:0007669"/>
    <property type="project" value="InterPro"/>
</dbReference>
<gene>
    <name evidence="8" type="ORF">NAG76_14925</name>
</gene>